<feature type="domain" description="N-acetyltransferase" evidence="1">
    <location>
        <begin position="2"/>
        <end position="157"/>
    </location>
</feature>
<comment type="caution">
    <text evidence="2">The sequence shown here is derived from an EMBL/GenBank/DDBJ whole genome shotgun (WGS) entry which is preliminary data.</text>
</comment>
<dbReference type="EC" id="2.3.-.-" evidence="2"/>
<accession>A0ABW1S2R9</accession>
<dbReference type="EMBL" id="JBHSSC010000043">
    <property type="protein sequence ID" value="MFC6182113.1"/>
    <property type="molecule type" value="Genomic_DNA"/>
</dbReference>
<evidence type="ECO:0000313" key="3">
    <source>
        <dbReference type="Proteomes" id="UP001596282"/>
    </source>
</evidence>
<organism evidence="2 3">
    <name type="scientific">Lactiplantibacillus daowaiensis</name>
    <dbReference type="NCBI Taxonomy" id="2559918"/>
    <lineage>
        <taxon>Bacteria</taxon>
        <taxon>Bacillati</taxon>
        <taxon>Bacillota</taxon>
        <taxon>Bacilli</taxon>
        <taxon>Lactobacillales</taxon>
        <taxon>Lactobacillaceae</taxon>
        <taxon>Lactiplantibacillus</taxon>
    </lineage>
</organism>
<dbReference type="Proteomes" id="UP001596282">
    <property type="component" value="Unassembled WGS sequence"/>
</dbReference>
<dbReference type="PROSITE" id="PS51186">
    <property type="entry name" value="GNAT"/>
    <property type="match status" value="1"/>
</dbReference>
<keyword evidence="3" id="KW-1185">Reference proteome</keyword>
<keyword evidence="2" id="KW-0012">Acyltransferase</keyword>
<keyword evidence="2" id="KW-0808">Transferase</keyword>
<sequence>MIRLSFFTGSIKEWQQLNQYQLQDSTYTSQPLDVQARVAADPDRRLVLIWHEHQVVGVFCLHQVAGPCQYGGNQRTDLLIRALSIDDRYRGHHYALDAMRALPAVVHHAYPQVQRLILAVNHANYPAQQLYQKAQFQDTGHRTMGILGWQYVLAKKI</sequence>
<reference evidence="3" key="1">
    <citation type="journal article" date="2019" name="Int. J. Syst. Evol. Microbiol.">
        <title>The Global Catalogue of Microorganisms (GCM) 10K type strain sequencing project: providing services to taxonomists for standard genome sequencing and annotation.</title>
        <authorList>
            <consortium name="The Broad Institute Genomics Platform"/>
            <consortium name="The Broad Institute Genome Sequencing Center for Infectious Disease"/>
            <person name="Wu L."/>
            <person name="Ma J."/>
        </authorList>
    </citation>
    <scope>NUCLEOTIDE SEQUENCE [LARGE SCALE GENOMIC DNA]</scope>
    <source>
        <strain evidence="3">CCM 8933</strain>
    </source>
</reference>
<evidence type="ECO:0000259" key="1">
    <source>
        <dbReference type="PROSITE" id="PS51186"/>
    </source>
</evidence>
<dbReference type="GO" id="GO:0016746">
    <property type="term" value="F:acyltransferase activity"/>
    <property type="evidence" value="ECO:0007669"/>
    <property type="project" value="UniProtKB-KW"/>
</dbReference>
<dbReference type="Gene3D" id="3.40.630.30">
    <property type="match status" value="1"/>
</dbReference>
<dbReference type="RefSeq" id="WP_379832528.1">
    <property type="nucleotide sequence ID" value="NZ_JBHSSC010000043.1"/>
</dbReference>
<name>A0ABW1S2R9_9LACO</name>
<gene>
    <name evidence="2" type="ORF">ACFP5Y_12830</name>
</gene>
<dbReference type="InterPro" id="IPR000182">
    <property type="entry name" value="GNAT_dom"/>
</dbReference>
<dbReference type="InterPro" id="IPR016181">
    <property type="entry name" value="Acyl_CoA_acyltransferase"/>
</dbReference>
<protein>
    <submittedName>
        <fullName evidence="2">GNAT family N-acetyltransferase</fullName>
        <ecNumber evidence="2">2.3.-.-</ecNumber>
    </submittedName>
</protein>
<dbReference type="SUPFAM" id="SSF55729">
    <property type="entry name" value="Acyl-CoA N-acyltransferases (Nat)"/>
    <property type="match status" value="1"/>
</dbReference>
<dbReference type="Pfam" id="PF00583">
    <property type="entry name" value="Acetyltransf_1"/>
    <property type="match status" value="1"/>
</dbReference>
<proteinExistence type="predicted"/>
<evidence type="ECO:0000313" key="2">
    <source>
        <dbReference type="EMBL" id="MFC6182113.1"/>
    </source>
</evidence>